<dbReference type="SUPFAM" id="SSF51556">
    <property type="entry name" value="Metallo-dependent hydrolases"/>
    <property type="match status" value="1"/>
</dbReference>
<evidence type="ECO:0000256" key="1">
    <source>
        <dbReference type="ARBA" id="ARBA00009275"/>
    </source>
</evidence>
<dbReference type="GO" id="GO:0008296">
    <property type="term" value="F:3'-5'-DNA exonuclease activity"/>
    <property type="evidence" value="ECO:0007669"/>
    <property type="project" value="TreeGrafter"/>
</dbReference>
<feature type="region of interest" description="Disordered" evidence="5">
    <location>
        <begin position="369"/>
        <end position="468"/>
    </location>
</feature>
<dbReference type="CDD" id="cd01310">
    <property type="entry name" value="TatD_DNAse"/>
    <property type="match status" value="1"/>
</dbReference>
<comment type="similarity">
    <text evidence="1">Belongs to the metallo-dependent hydrolases superfamily. TatD-type hydrolase family.</text>
</comment>
<dbReference type="Gene3D" id="3.20.20.140">
    <property type="entry name" value="Metal-dependent hydrolases"/>
    <property type="match status" value="2"/>
</dbReference>
<dbReference type="PANTHER" id="PTHR10060:SF15">
    <property type="entry name" value="DEOXYRIBONUCLEASE TATDN1"/>
    <property type="match status" value="1"/>
</dbReference>
<gene>
    <name evidence="6" type="ORF">QBC32DRAFT_350301</name>
</gene>
<reference evidence="6" key="1">
    <citation type="journal article" date="2023" name="Mol. Phylogenet. Evol.">
        <title>Genome-scale phylogeny and comparative genomics of the fungal order Sordariales.</title>
        <authorList>
            <person name="Hensen N."/>
            <person name="Bonometti L."/>
            <person name="Westerberg I."/>
            <person name="Brannstrom I.O."/>
            <person name="Guillou S."/>
            <person name="Cros-Aarteil S."/>
            <person name="Calhoun S."/>
            <person name="Haridas S."/>
            <person name="Kuo A."/>
            <person name="Mondo S."/>
            <person name="Pangilinan J."/>
            <person name="Riley R."/>
            <person name="LaButti K."/>
            <person name="Andreopoulos B."/>
            <person name="Lipzen A."/>
            <person name="Chen C."/>
            <person name="Yan M."/>
            <person name="Daum C."/>
            <person name="Ng V."/>
            <person name="Clum A."/>
            <person name="Steindorff A."/>
            <person name="Ohm R.A."/>
            <person name="Martin F."/>
            <person name="Silar P."/>
            <person name="Natvig D.O."/>
            <person name="Lalanne C."/>
            <person name="Gautier V."/>
            <person name="Ament-Velasquez S.L."/>
            <person name="Kruys A."/>
            <person name="Hutchinson M.I."/>
            <person name="Powell A.J."/>
            <person name="Barry K."/>
            <person name="Miller A.N."/>
            <person name="Grigoriev I.V."/>
            <person name="Debuchy R."/>
            <person name="Gladieux P."/>
            <person name="Hiltunen Thoren M."/>
            <person name="Johannesson H."/>
        </authorList>
    </citation>
    <scope>NUCLEOTIDE SEQUENCE</scope>
    <source>
        <strain evidence="6">CBS 626.80</strain>
    </source>
</reference>
<proteinExistence type="inferred from homology"/>
<feature type="compositionally biased region" description="Polar residues" evidence="5">
    <location>
        <begin position="400"/>
        <end position="415"/>
    </location>
</feature>
<dbReference type="EMBL" id="MU859236">
    <property type="protein sequence ID" value="KAK3948952.1"/>
    <property type="molecule type" value="Genomic_DNA"/>
</dbReference>
<keyword evidence="3" id="KW-0479">Metal-binding</keyword>
<feature type="region of interest" description="Disordered" evidence="5">
    <location>
        <begin position="137"/>
        <end position="187"/>
    </location>
</feature>
<keyword evidence="7" id="KW-1185">Reference proteome</keyword>
<feature type="compositionally biased region" description="Low complexity" evidence="5">
    <location>
        <begin position="416"/>
        <end position="434"/>
    </location>
</feature>
<dbReference type="Proteomes" id="UP001303222">
    <property type="component" value="Unassembled WGS sequence"/>
</dbReference>
<dbReference type="AlphaFoldDB" id="A0AAN6NN92"/>
<dbReference type="PANTHER" id="PTHR10060">
    <property type="entry name" value="TATD FAMILY DEOXYRIBONUCLEASE"/>
    <property type="match status" value="1"/>
</dbReference>
<dbReference type="GO" id="GO:0046872">
    <property type="term" value="F:metal ion binding"/>
    <property type="evidence" value="ECO:0007669"/>
    <property type="project" value="UniProtKB-KW"/>
</dbReference>
<accession>A0AAN6NN92</accession>
<organism evidence="6 7">
    <name type="scientific">Pseudoneurospora amorphoporcata</name>
    <dbReference type="NCBI Taxonomy" id="241081"/>
    <lineage>
        <taxon>Eukaryota</taxon>
        <taxon>Fungi</taxon>
        <taxon>Dikarya</taxon>
        <taxon>Ascomycota</taxon>
        <taxon>Pezizomycotina</taxon>
        <taxon>Sordariomycetes</taxon>
        <taxon>Sordariomycetidae</taxon>
        <taxon>Sordariales</taxon>
        <taxon>Sordariaceae</taxon>
        <taxon>Pseudoneurospora</taxon>
    </lineage>
</organism>
<name>A0AAN6NN92_9PEZI</name>
<evidence type="ECO:0000256" key="2">
    <source>
        <dbReference type="ARBA" id="ARBA00022722"/>
    </source>
</evidence>
<sequence>MLMRLSVSRPGLHILTRPILSSCNLNTTAPSAAMASNSTLAGNGSFETSTYKPRYIDIGINLADPIFRGHYHGKPRHPDDLAGVVQRAIDVGCTKLIVTGSSFKSSRDALKIAKEFPRHVYTTAGIHPCSSSIFSTSRHLHHDESGSESESPSTRPTTTTETAADTASTPIPVCAADPDPSAPQPEDPLLIDHVRTPQLIASLSDLITTNRNAGLIAFGEFGLDYDRLHYCSRTIQLHSFRSQLSLAASLTPQLPLFLHSRAAHRDFVDCLKEAFGPNLERLEKGGVVHSFTGTLEEMKELMDLGLFIGVNGCSFKTEENCAVVKEIRLDRMMLETDGPWCEVRGGHEGWKYLVQYYQRQEREKKEAEERKKKKKEEEEKEEQKQNPEREEAAKALADVSLNTNGTESQTQSAGNATPAASTSADASGTSTPTGQQQAGQKRERRKKQPQPPQQQKKNAKKESEVPERFKVVKKEKWEEGAMVKGRNEPCTIERIAIIVAGIKGTSLEEVCEAAWRNTVKVFGLE</sequence>
<dbReference type="GO" id="GO:0005829">
    <property type="term" value="C:cytosol"/>
    <property type="evidence" value="ECO:0007669"/>
    <property type="project" value="TreeGrafter"/>
</dbReference>
<evidence type="ECO:0000256" key="3">
    <source>
        <dbReference type="ARBA" id="ARBA00022723"/>
    </source>
</evidence>
<feature type="compositionally biased region" description="Basic and acidic residues" evidence="5">
    <location>
        <begin position="369"/>
        <end position="393"/>
    </location>
</feature>
<evidence type="ECO:0000313" key="6">
    <source>
        <dbReference type="EMBL" id="KAK3948952.1"/>
    </source>
</evidence>
<protein>
    <submittedName>
        <fullName evidence="6">Uncharacterized protein</fullName>
    </submittedName>
</protein>
<reference evidence="6" key="2">
    <citation type="submission" date="2023-06" db="EMBL/GenBank/DDBJ databases">
        <authorList>
            <consortium name="Lawrence Berkeley National Laboratory"/>
            <person name="Mondo S.J."/>
            <person name="Hensen N."/>
            <person name="Bonometti L."/>
            <person name="Westerberg I."/>
            <person name="Brannstrom I.O."/>
            <person name="Guillou S."/>
            <person name="Cros-Aarteil S."/>
            <person name="Calhoun S."/>
            <person name="Haridas S."/>
            <person name="Kuo A."/>
            <person name="Pangilinan J."/>
            <person name="Riley R."/>
            <person name="Labutti K."/>
            <person name="Andreopoulos B."/>
            <person name="Lipzen A."/>
            <person name="Chen C."/>
            <person name="Yanf M."/>
            <person name="Daum C."/>
            <person name="Ng V."/>
            <person name="Clum A."/>
            <person name="Steindorff A."/>
            <person name="Ohm R."/>
            <person name="Martin F."/>
            <person name="Silar P."/>
            <person name="Natvig D."/>
            <person name="Lalanne C."/>
            <person name="Gautier V."/>
            <person name="Ament-Velasquez S.L."/>
            <person name="Kruys A."/>
            <person name="Hutchinson M.I."/>
            <person name="Powell A.J."/>
            <person name="Barry K."/>
            <person name="Miller A.N."/>
            <person name="Grigoriev I.V."/>
            <person name="Debuchy R."/>
            <person name="Gladieux P."/>
            <person name="Thoren M.H."/>
            <person name="Johannesson H."/>
        </authorList>
    </citation>
    <scope>NUCLEOTIDE SEQUENCE</scope>
    <source>
        <strain evidence="6">CBS 626.80</strain>
    </source>
</reference>
<dbReference type="InterPro" id="IPR032466">
    <property type="entry name" value="Metal_Hydrolase"/>
</dbReference>
<evidence type="ECO:0000256" key="5">
    <source>
        <dbReference type="SAM" id="MobiDB-lite"/>
    </source>
</evidence>
<feature type="compositionally biased region" description="Low complexity" evidence="5">
    <location>
        <begin position="148"/>
        <end position="170"/>
    </location>
</feature>
<dbReference type="InterPro" id="IPR001130">
    <property type="entry name" value="TatD-like"/>
</dbReference>
<evidence type="ECO:0000313" key="7">
    <source>
        <dbReference type="Proteomes" id="UP001303222"/>
    </source>
</evidence>
<comment type="caution">
    <text evidence="6">The sequence shown here is derived from an EMBL/GenBank/DDBJ whole genome shotgun (WGS) entry which is preliminary data.</text>
</comment>
<keyword evidence="2" id="KW-0540">Nuclease</keyword>
<dbReference type="InterPro" id="IPR050891">
    <property type="entry name" value="TatD-type_Hydrolase"/>
</dbReference>
<evidence type="ECO:0000256" key="4">
    <source>
        <dbReference type="ARBA" id="ARBA00022801"/>
    </source>
</evidence>
<keyword evidence="4" id="KW-0378">Hydrolase</keyword>
<dbReference type="FunFam" id="3.20.20.140:FF:000176">
    <property type="entry name" value="Deoxyribonuclease tatD"/>
    <property type="match status" value="1"/>
</dbReference>
<dbReference type="Pfam" id="PF01026">
    <property type="entry name" value="TatD_DNase"/>
    <property type="match status" value="1"/>
</dbReference>